<evidence type="ECO:0000256" key="1">
    <source>
        <dbReference type="ARBA" id="ARBA00004241"/>
    </source>
</evidence>
<dbReference type="EMBL" id="LPVJ01000009">
    <property type="protein sequence ID" value="KUO96737.1"/>
    <property type="molecule type" value="Genomic_DNA"/>
</dbReference>
<organism evidence="4 5">
    <name type="scientific">Ferroacidibacillus organovorans</name>
    <dbReference type="NCBI Taxonomy" id="1765683"/>
    <lineage>
        <taxon>Bacteria</taxon>
        <taxon>Bacillati</taxon>
        <taxon>Bacillota</taxon>
        <taxon>Bacilli</taxon>
        <taxon>Bacillales</taxon>
        <taxon>Alicyclobacillaceae</taxon>
        <taxon>Ferroacidibacillus</taxon>
    </lineage>
</organism>
<evidence type="ECO:0000313" key="5">
    <source>
        <dbReference type="Proteomes" id="UP000053557"/>
    </source>
</evidence>
<dbReference type="InterPro" id="IPR012902">
    <property type="entry name" value="N_methyl_site"/>
</dbReference>
<evidence type="ECO:0000256" key="2">
    <source>
        <dbReference type="ARBA" id="ARBA00023287"/>
    </source>
</evidence>
<dbReference type="Pfam" id="PF07963">
    <property type="entry name" value="N_methyl"/>
    <property type="match status" value="1"/>
</dbReference>
<keyword evidence="5" id="KW-1185">Reference proteome</keyword>
<reference evidence="4 5" key="1">
    <citation type="submission" date="2015-12" db="EMBL/GenBank/DDBJ databases">
        <title>Draft genome sequence of Acidibacillus ferrooxidans ITV001, isolated from a chalcopyrite acid mine drainage site in Brazil.</title>
        <authorList>
            <person name="Dall'Agnol H."/>
            <person name="Nancucheo I."/>
            <person name="Johnson B."/>
            <person name="Oliveira R."/>
            <person name="Leite L."/>
            <person name="Pylro V."/>
            <person name="Nunes G.L."/>
            <person name="Tzotzos G."/>
            <person name="Fernandes G.R."/>
            <person name="Dutra J."/>
            <person name="Orellana S.C."/>
            <person name="Oliveira G."/>
        </authorList>
    </citation>
    <scope>NUCLEOTIDE SEQUENCE [LARGE SCALE GENOMIC DNA]</scope>
    <source>
        <strain evidence="5">ITV01</strain>
    </source>
</reference>
<dbReference type="AlphaFoldDB" id="A0A101XSI5"/>
<comment type="subcellular location">
    <subcellularLocation>
        <location evidence="1">Cell surface</location>
    </subcellularLocation>
</comment>
<evidence type="ECO:0000256" key="3">
    <source>
        <dbReference type="SAM" id="Phobius"/>
    </source>
</evidence>
<dbReference type="Proteomes" id="UP000053557">
    <property type="component" value="Unassembled WGS sequence"/>
</dbReference>
<evidence type="ECO:0000313" key="4">
    <source>
        <dbReference type="EMBL" id="KUO96737.1"/>
    </source>
</evidence>
<evidence type="ECO:0008006" key="6">
    <source>
        <dbReference type="Google" id="ProtNLM"/>
    </source>
</evidence>
<keyword evidence="3" id="KW-1133">Transmembrane helix</keyword>
<dbReference type="GO" id="GO:0030420">
    <property type="term" value="P:establishment of competence for transformation"/>
    <property type="evidence" value="ECO:0007669"/>
    <property type="project" value="UniProtKB-KW"/>
</dbReference>
<protein>
    <recommendedName>
        <fullName evidence="6">Prepilin-type N-terminal cleavage/methylation domain-containing protein</fullName>
    </recommendedName>
</protein>
<comment type="caution">
    <text evidence="4">The sequence shown here is derived from an EMBL/GenBank/DDBJ whole genome shotgun (WGS) entry which is preliminary data.</text>
</comment>
<feature type="transmembrane region" description="Helical" evidence="3">
    <location>
        <begin position="21"/>
        <end position="41"/>
    </location>
</feature>
<dbReference type="NCBIfam" id="TIGR02532">
    <property type="entry name" value="IV_pilin_GFxxxE"/>
    <property type="match status" value="1"/>
</dbReference>
<proteinExistence type="predicted"/>
<keyword evidence="2" id="KW-0178">Competence</keyword>
<keyword evidence="3" id="KW-0472">Membrane</keyword>
<dbReference type="GO" id="GO:0009986">
    <property type="term" value="C:cell surface"/>
    <property type="evidence" value="ECO:0007669"/>
    <property type="project" value="UniProtKB-SubCell"/>
</dbReference>
<name>A0A101XSI5_9BACL</name>
<keyword evidence="3" id="KW-0812">Transmembrane</keyword>
<accession>A0A101XSI5</accession>
<sequence>MRLLQCRAVEMFQRGMTLLELLAALVISTLILGVILFIFSFEISSFNTVISRQHVYTSLDLVESQLQQFVQNMTSGSAHVSAVGVLQGTNVYGENVELRMTRLTNGQVTFQESEFTSSGTRIKRVTWNTPFVSFANSSITVQNNIIRFHLDVTAMDTPVVFRAVQNVQYVAGGGY</sequence>
<dbReference type="PROSITE" id="PS00409">
    <property type="entry name" value="PROKAR_NTER_METHYL"/>
    <property type="match status" value="1"/>
</dbReference>
<gene>
    <name evidence="4" type="ORF">ATW55_07910</name>
</gene>